<evidence type="ECO:0000256" key="2">
    <source>
        <dbReference type="ARBA" id="ARBA00009560"/>
    </source>
</evidence>
<reference evidence="9 10" key="1">
    <citation type="submission" date="2023-08" db="EMBL/GenBank/DDBJ databases">
        <title>A Necator americanus chromosomal reference genome.</title>
        <authorList>
            <person name="Ilik V."/>
            <person name="Petrzelkova K.J."/>
            <person name="Pardy F."/>
            <person name="Fuh T."/>
            <person name="Niatou-Singa F.S."/>
            <person name="Gouil Q."/>
            <person name="Baker L."/>
            <person name="Ritchie M.E."/>
            <person name="Jex A.R."/>
            <person name="Gazzola D."/>
            <person name="Li H."/>
            <person name="Toshio Fujiwara R."/>
            <person name="Zhan B."/>
            <person name="Aroian R.V."/>
            <person name="Pafco B."/>
            <person name="Schwarz E.M."/>
        </authorList>
    </citation>
    <scope>NUCLEOTIDE SEQUENCE [LARGE SCALE GENOMIC DNA]</scope>
    <source>
        <strain evidence="9 10">Aroian</strain>
        <tissue evidence="9">Whole animal</tissue>
    </source>
</reference>
<name>A0ABR1DKN3_NECAM</name>
<keyword evidence="5 6" id="KW-0539">Nucleus</keyword>
<keyword evidence="3 6" id="KW-0235">DNA replication</keyword>
<evidence type="ECO:0000256" key="1">
    <source>
        <dbReference type="ARBA" id="ARBA00004123"/>
    </source>
</evidence>
<evidence type="ECO:0000259" key="8">
    <source>
        <dbReference type="Pfam" id="PF12213"/>
    </source>
</evidence>
<evidence type="ECO:0000313" key="10">
    <source>
        <dbReference type="Proteomes" id="UP001303046"/>
    </source>
</evidence>
<dbReference type="Gene3D" id="3.60.21.50">
    <property type="match status" value="1"/>
</dbReference>
<proteinExistence type="inferred from homology"/>
<keyword evidence="10" id="KW-1185">Reference proteome</keyword>
<comment type="function">
    <text evidence="6">Participates in DNA repair and in chromosomal DNA replication.</text>
</comment>
<comment type="similarity">
    <text evidence="2 6">Belongs to the DNA polymerase epsilon subunit B family.</text>
</comment>
<gene>
    <name evidence="9" type="primary">Necator_chrIV.g16085</name>
    <name evidence="9" type="ORF">RB195_002789</name>
</gene>
<protein>
    <recommendedName>
        <fullName evidence="6">DNA polymerase epsilon subunit</fullName>
    </recommendedName>
    <alternativeName>
        <fullName evidence="6">DNA polymerase II subunit 2</fullName>
    </alternativeName>
</protein>
<keyword evidence="4 6" id="KW-0238">DNA-binding</keyword>
<comment type="subcellular location">
    <subcellularLocation>
        <location evidence="1 6">Nucleus</location>
    </subcellularLocation>
</comment>
<organism evidence="9 10">
    <name type="scientific">Necator americanus</name>
    <name type="common">Human hookworm</name>
    <dbReference type="NCBI Taxonomy" id="51031"/>
    <lineage>
        <taxon>Eukaryota</taxon>
        <taxon>Metazoa</taxon>
        <taxon>Ecdysozoa</taxon>
        <taxon>Nematoda</taxon>
        <taxon>Chromadorea</taxon>
        <taxon>Rhabditida</taxon>
        <taxon>Rhabditina</taxon>
        <taxon>Rhabditomorpha</taxon>
        <taxon>Strongyloidea</taxon>
        <taxon>Ancylostomatidae</taxon>
        <taxon>Bunostominae</taxon>
        <taxon>Necator</taxon>
    </lineage>
</organism>
<evidence type="ECO:0000256" key="4">
    <source>
        <dbReference type="ARBA" id="ARBA00023125"/>
    </source>
</evidence>
<dbReference type="Proteomes" id="UP001303046">
    <property type="component" value="Unassembled WGS sequence"/>
</dbReference>
<evidence type="ECO:0000256" key="3">
    <source>
        <dbReference type="ARBA" id="ARBA00022705"/>
    </source>
</evidence>
<dbReference type="PIRSF" id="PIRSF000799">
    <property type="entry name" value="DNA_pol_eps_2"/>
    <property type="match status" value="1"/>
</dbReference>
<dbReference type="InterPro" id="IPR016266">
    <property type="entry name" value="POLE2"/>
</dbReference>
<feature type="domain" description="DNA polymerase epsilon subunit B N-terminal" evidence="8">
    <location>
        <begin position="6"/>
        <end position="76"/>
    </location>
</feature>
<feature type="domain" description="DNA polymerase alpha/delta/epsilon subunit B" evidence="7">
    <location>
        <begin position="274"/>
        <end position="473"/>
    </location>
</feature>
<comment type="caution">
    <text evidence="9">The sequence shown here is derived from an EMBL/GenBank/DDBJ whole genome shotgun (WGS) entry which is preliminary data.</text>
</comment>
<evidence type="ECO:0000256" key="6">
    <source>
        <dbReference type="PIRNR" id="PIRNR000799"/>
    </source>
</evidence>
<evidence type="ECO:0000259" key="7">
    <source>
        <dbReference type="Pfam" id="PF04042"/>
    </source>
</evidence>
<dbReference type="PANTHER" id="PTHR12708:SF0">
    <property type="entry name" value="DNA POLYMERASE EPSILON SUBUNIT 2"/>
    <property type="match status" value="1"/>
</dbReference>
<evidence type="ECO:0000256" key="5">
    <source>
        <dbReference type="ARBA" id="ARBA00023242"/>
    </source>
</evidence>
<dbReference type="Pfam" id="PF04042">
    <property type="entry name" value="DNA_pol_E_B"/>
    <property type="match status" value="1"/>
</dbReference>
<dbReference type="Gene3D" id="1.10.8.60">
    <property type="match status" value="1"/>
</dbReference>
<dbReference type="Pfam" id="PF12213">
    <property type="entry name" value="Dpoe2NT"/>
    <property type="match status" value="1"/>
</dbReference>
<accession>A0ABR1DKN3</accession>
<dbReference type="InterPro" id="IPR007185">
    <property type="entry name" value="DNA_pol_a/d/e_bsu"/>
</dbReference>
<evidence type="ECO:0000313" key="9">
    <source>
        <dbReference type="EMBL" id="KAK6751026.1"/>
    </source>
</evidence>
<dbReference type="PANTHER" id="PTHR12708">
    <property type="entry name" value="DNA POLYMERASE EPSILON SUBUNIT B"/>
    <property type="match status" value="1"/>
</dbReference>
<dbReference type="EMBL" id="JAVFWL010000004">
    <property type="protein sequence ID" value="KAK6751026.1"/>
    <property type="molecule type" value="Genomic_DNA"/>
</dbReference>
<dbReference type="InterPro" id="IPR024639">
    <property type="entry name" value="DNA_pol_e_bsu_N"/>
</dbReference>
<sequence length="550" mass="62694">MEDAERTRVRREVSSFFRINAFEPKKEVLDTCVEALYKFDKEKRKKWMNKIVETLRKQSLSTSVVSQDVIREVFAQISNRTTKQNNSLFNVFDSFSIRRFVFDADCRKMLPVEEMPKVVSTVDKASEAIRHRFQLVAQRISRCRQLQAIKFNTIESLLSSSRRTNDVVVVGMLTQQKSHCYHIEDLTGSLQVEFTEETKFQHGMFTEGSVAIFQGTYDTSLLTVREVASVPLESAEETRMTFGNVNWFGGEDPVAFRCNAKLCVAERSNPNAQIVILSDVHLDNSRVMQAVYHLLSGFSGDPPLAFIFCGNFCSKPRQRDTMQLLHTGFRRLANQLNDFASSFTTTHFVFVPGPDDPCLNMVLPRPHLPGVLFKYFEQIPNCLFATNPVRIQYASQEIVVIRDDLVEKMCRHAVNAVASENIPRSFARTILSQAHLSPLPAHVAPILWEFDHVMSMHPLPDVLVVADKFRSFAEVEADTVVCNPGPFSTGSFGFHVYLPFERKIEDSAIGLPTERQIFWCFCWYKWSGIWESPGNNESDYGIAGDQIPTF</sequence>